<feature type="chain" id="PRO_5018617556" evidence="1">
    <location>
        <begin position="19"/>
        <end position="68"/>
    </location>
</feature>
<dbReference type="EMBL" id="CAAALY010263551">
    <property type="protein sequence ID" value="VEL40065.1"/>
    <property type="molecule type" value="Genomic_DNA"/>
</dbReference>
<organism evidence="2 3">
    <name type="scientific">Protopolystoma xenopodis</name>
    <dbReference type="NCBI Taxonomy" id="117903"/>
    <lineage>
        <taxon>Eukaryota</taxon>
        <taxon>Metazoa</taxon>
        <taxon>Spiralia</taxon>
        <taxon>Lophotrochozoa</taxon>
        <taxon>Platyhelminthes</taxon>
        <taxon>Monogenea</taxon>
        <taxon>Polyopisthocotylea</taxon>
        <taxon>Polystomatidea</taxon>
        <taxon>Polystomatidae</taxon>
        <taxon>Protopolystoma</taxon>
    </lineage>
</organism>
<feature type="signal peptide" evidence="1">
    <location>
        <begin position="1"/>
        <end position="18"/>
    </location>
</feature>
<gene>
    <name evidence="2" type="ORF">PXEA_LOCUS33505</name>
</gene>
<protein>
    <submittedName>
        <fullName evidence="2">Uncharacterized protein</fullName>
    </submittedName>
</protein>
<evidence type="ECO:0000313" key="3">
    <source>
        <dbReference type="Proteomes" id="UP000784294"/>
    </source>
</evidence>
<keyword evidence="3" id="KW-1185">Reference proteome</keyword>
<dbReference type="AlphaFoldDB" id="A0A3S5CUY8"/>
<name>A0A3S5CUY8_9PLAT</name>
<reference evidence="2" key="1">
    <citation type="submission" date="2018-11" db="EMBL/GenBank/DDBJ databases">
        <authorList>
            <consortium name="Pathogen Informatics"/>
        </authorList>
    </citation>
    <scope>NUCLEOTIDE SEQUENCE</scope>
</reference>
<comment type="caution">
    <text evidence="2">The sequence shown here is derived from an EMBL/GenBank/DDBJ whole genome shotgun (WGS) entry which is preliminary data.</text>
</comment>
<proteinExistence type="predicted"/>
<dbReference type="Proteomes" id="UP000784294">
    <property type="component" value="Unassembled WGS sequence"/>
</dbReference>
<keyword evidence="1" id="KW-0732">Signal</keyword>
<sequence length="68" mass="7398">MPIICLLFRYQFVSVVSSDLSGSVGVESVESDHWIPEPGEHRFKALSATYSIALGTRVFDSPLPVATS</sequence>
<accession>A0A3S5CUY8</accession>
<evidence type="ECO:0000313" key="2">
    <source>
        <dbReference type="EMBL" id="VEL40065.1"/>
    </source>
</evidence>
<evidence type="ECO:0000256" key="1">
    <source>
        <dbReference type="SAM" id="SignalP"/>
    </source>
</evidence>